<evidence type="ECO:0000256" key="3">
    <source>
        <dbReference type="ARBA" id="ARBA00023242"/>
    </source>
</evidence>
<dbReference type="InterPro" id="IPR006447">
    <property type="entry name" value="Myb_dom_plants"/>
</dbReference>
<keyword evidence="1" id="KW-0805">Transcription regulation</keyword>
<dbReference type="SUPFAM" id="SSF46689">
    <property type="entry name" value="Homeodomain-like"/>
    <property type="match status" value="1"/>
</dbReference>
<comment type="caution">
    <text evidence="4">The sequence shown here is derived from an EMBL/GenBank/DDBJ whole genome shotgun (WGS) entry which is preliminary data.</text>
</comment>
<protein>
    <submittedName>
        <fullName evidence="4">Uncharacterized protein</fullName>
    </submittedName>
</protein>
<dbReference type="InterPro" id="IPR044787">
    <property type="entry name" value="HHO5-like"/>
</dbReference>
<evidence type="ECO:0000256" key="2">
    <source>
        <dbReference type="ARBA" id="ARBA00023163"/>
    </source>
</evidence>
<name>A0AAD8M6W1_9APIA</name>
<dbReference type="AlphaFoldDB" id="A0AAD8M6W1"/>
<keyword evidence="2" id="KW-0804">Transcription</keyword>
<dbReference type="InterPro" id="IPR009057">
    <property type="entry name" value="Homeodomain-like_sf"/>
</dbReference>
<reference evidence="4" key="2">
    <citation type="submission" date="2023-05" db="EMBL/GenBank/DDBJ databases">
        <authorList>
            <person name="Schelkunov M.I."/>
        </authorList>
    </citation>
    <scope>NUCLEOTIDE SEQUENCE</scope>
    <source>
        <strain evidence="4">Hsosn_3</strain>
        <tissue evidence="4">Leaf</tissue>
    </source>
</reference>
<proteinExistence type="predicted"/>
<gene>
    <name evidence="4" type="ORF">POM88_039926</name>
</gene>
<evidence type="ECO:0000313" key="5">
    <source>
        <dbReference type="Proteomes" id="UP001237642"/>
    </source>
</evidence>
<evidence type="ECO:0000256" key="1">
    <source>
        <dbReference type="ARBA" id="ARBA00023015"/>
    </source>
</evidence>
<dbReference type="PANTHER" id="PTHR31003">
    <property type="entry name" value="MYB FAMILY TRANSCRIPTION FACTOR"/>
    <property type="match status" value="1"/>
</dbReference>
<accession>A0AAD8M6W1</accession>
<dbReference type="Proteomes" id="UP001237642">
    <property type="component" value="Unassembled WGS sequence"/>
</dbReference>
<sequence>MVLKVLPKQEMREKPITREFFPLKGGALKENVVKLESTNDLNSRPIQEDDGAHENPPPLKLIICQLRKPRRRWTEDLNYRFIMAIENLGGAFVATPKQIQQWMGVADLTYNEIQSHLQQHRMHIRRA</sequence>
<organism evidence="4 5">
    <name type="scientific">Heracleum sosnowskyi</name>
    <dbReference type="NCBI Taxonomy" id="360622"/>
    <lineage>
        <taxon>Eukaryota</taxon>
        <taxon>Viridiplantae</taxon>
        <taxon>Streptophyta</taxon>
        <taxon>Embryophyta</taxon>
        <taxon>Tracheophyta</taxon>
        <taxon>Spermatophyta</taxon>
        <taxon>Magnoliopsida</taxon>
        <taxon>eudicotyledons</taxon>
        <taxon>Gunneridae</taxon>
        <taxon>Pentapetalae</taxon>
        <taxon>asterids</taxon>
        <taxon>campanulids</taxon>
        <taxon>Apiales</taxon>
        <taxon>Apiaceae</taxon>
        <taxon>Apioideae</taxon>
        <taxon>apioid superclade</taxon>
        <taxon>Tordylieae</taxon>
        <taxon>Tordyliinae</taxon>
        <taxon>Heracleum</taxon>
    </lineage>
</organism>
<dbReference type="Gene3D" id="1.10.10.60">
    <property type="entry name" value="Homeodomain-like"/>
    <property type="match status" value="1"/>
</dbReference>
<dbReference type="GO" id="GO:0003700">
    <property type="term" value="F:DNA-binding transcription factor activity"/>
    <property type="evidence" value="ECO:0007669"/>
    <property type="project" value="InterPro"/>
</dbReference>
<dbReference type="GO" id="GO:0003677">
    <property type="term" value="F:DNA binding"/>
    <property type="evidence" value="ECO:0007669"/>
    <property type="project" value="UniProtKB-KW"/>
</dbReference>
<reference evidence="4" key="1">
    <citation type="submission" date="2023-02" db="EMBL/GenBank/DDBJ databases">
        <title>Genome of toxic invasive species Heracleum sosnowskyi carries increased number of genes despite the absence of recent whole-genome duplications.</title>
        <authorList>
            <person name="Schelkunov M."/>
            <person name="Shtratnikova V."/>
            <person name="Makarenko M."/>
            <person name="Klepikova A."/>
            <person name="Omelchenko D."/>
            <person name="Novikova G."/>
            <person name="Obukhova E."/>
            <person name="Bogdanov V."/>
            <person name="Penin A."/>
            <person name="Logacheva M."/>
        </authorList>
    </citation>
    <scope>NUCLEOTIDE SEQUENCE</scope>
    <source>
        <strain evidence="4">Hsosn_3</strain>
        <tissue evidence="4">Leaf</tissue>
    </source>
</reference>
<dbReference type="GO" id="GO:0005634">
    <property type="term" value="C:nucleus"/>
    <property type="evidence" value="ECO:0007669"/>
    <property type="project" value="UniProtKB-SubCell"/>
</dbReference>
<dbReference type="PANTHER" id="PTHR31003:SF19">
    <property type="entry name" value="MYB FAMILY TRANSCRIPTION FACTOR EFM"/>
    <property type="match status" value="1"/>
</dbReference>
<dbReference type="EMBL" id="JAUIZM010000009">
    <property type="protein sequence ID" value="KAK1364365.1"/>
    <property type="molecule type" value="Genomic_DNA"/>
</dbReference>
<keyword evidence="3" id="KW-0539">Nucleus</keyword>
<dbReference type="NCBIfam" id="TIGR01557">
    <property type="entry name" value="myb_SHAQKYF"/>
    <property type="match status" value="1"/>
</dbReference>
<keyword evidence="5" id="KW-1185">Reference proteome</keyword>
<evidence type="ECO:0000313" key="4">
    <source>
        <dbReference type="EMBL" id="KAK1364365.1"/>
    </source>
</evidence>